<comment type="caution">
    <text evidence="2">The sequence shown here is derived from an EMBL/GenBank/DDBJ whole genome shotgun (WGS) entry which is preliminary data.</text>
</comment>
<sequence length="970" mass="109528">MSRQINHEDLNASSLAVHVSSSPDDAYRTSATLNGVDALDLGRGDGLLADNYIHGLLDLNDQQAIDGEGVYQDPNMPERVQLRPQFSFPFADAGQAGRAEVAPDLAARESPDLPLFDLYGDPGGLQHHNGSCAEFDAFSRRLEQLQSDQTSLETKKLMFSVIVDKILPYRYGNGARSFPCVAFYETLFYNEASRDVKKFGAECAAWFGQLTVEEADHYSATITEYHQSLRSAVSTCQQKVTASGKKKTRKSAKTSRVTDHQNQLLKTELEKPLTIGYDALIDDLEEASILDRAYLQHLRQTSTAHVEDPSWPSTKEKRRAYVKQTCEGIFDMRDFQEKKDALGKLTKLEAKHGNTNEADAKDEAGSSRKRKLGQEMPKKIPGLSTFDAVYRIAISCQDGWELKLRWSGDGCPGWERYDTFEERWDQICFNMRTKLRNKSVNSTRDVQNELGRAELKRQKTDHSLLDAKPLVKIVYPLSESRHVRPFREYFRDDPGLLHEFVFSTQNNASETQAASARYSIGRTPSTHDSCLDVPCFSSDPNYYGGHAAEALPASGMFQDSVNNAFTHDLELLKSPTAPLSDKKRILDVLCDKVFPYRLHNGDRSFPPIEFYFYLLYNSLNRDFEWPLAFRCVTYFDQSSAATVDNVIQDLVSSRDAIVASGVLTESFGQAKPPQKHARSRSGSAMTNHAGVNSNEPEEFLAPPPKRARAISIVREVPVDHKQLIATELDKPCSFTYRKLISSIDHSTNVEKAYYRHVRKDAPDAADDHTWPDTRDKMFAYIQQAVEAILDTSNFHEKDIALQKARAWEAYEVTKKVVEDEMNTLAAQPSRKRKRQTEIPKKPSPMTKLETTYADPRSSPSKLLQAAVHHELRDIERSATSVQAGNTMRPNWASSGTPKWEQYPSFASRWDAVCDNLRHHKVIVHSLLRQNWGDRSTAAPAGERKLKLGNKAINAKRDVQNRVGRETLRRE</sequence>
<evidence type="ECO:0000313" key="2">
    <source>
        <dbReference type="EMBL" id="KAK1855616.1"/>
    </source>
</evidence>
<gene>
    <name evidence="2" type="ORF">CCHR01_01791</name>
</gene>
<feature type="region of interest" description="Disordered" evidence="1">
    <location>
        <begin position="669"/>
        <end position="701"/>
    </location>
</feature>
<keyword evidence="3" id="KW-1185">Reference proteome</keyword>
<feature type="region of interest" description="Disordered" evidence="1">
    <location>
        <begin position="353"/>
        <end position="376"/>
    </location>
</feature>
<evidence type="ECO:0000313" key="3">
    <source>
        <dbReference type="Proteomes" id="UP001243330"/>
    </source>
</evidence>
<dbReference type="AlphaFoldDB" id="A0AAD9ET16"/>
<reference evidence="2" key="1">
    <citation type="submission" date="2023-01" db="EMBL/GenBank/DDBJ databases">
        <title>Colletotrichum chrysophilum M932 genome sequence.</title>
        <authorList>
            <person name="Baroncelli R."/>
        </authorList>
    </citation>
    <scope>NUCLEOTIDE SEQUENCE</scope>
    <source>
        <strain evidence="2">M932</strain>
    </source>
</reference>
<dbReference type="EMBL" id="JAQOWY010000019">
    <property type="protein sequence ID" value="KAK1855616.1"/>
    <property type="molecule type" value="Genomic_DNA"/>
</dbReference>
<protein>
    <submittedName>
        <fullName evidence="2">Uncharacterized protein</fullName>
    </submittedName>
</protein>
<proteinExistence type="predicted"/>
<feature type="compositionally biased region" description="Polar residues" evidence="1">
    <location>
        <begin position="680"/>
        <end position="694"/>
    </location>
</feature>
<feature type="region of interest" description="Disordered" evidence="1">
    <location>
        <begin position="825"/>
        <end position="859"/>
    </location>
</feature>
<name>A0AAD9ET16_9PEZI</name>
<accession>A0AAD9ET16</accession>
<organism evidence="2 3">
    <name type="scientific">Colletotrichum chrysophilum</name>
    <dbReference type="NCBI Taxonomy" id="1836956"/>
    <lineage>
        <taxon>Eukaryota</taxon>
        <taxon>Fungi</taxon>
        <taxon>Dikarya</taxon>
        <taxon>Ascomycota</taxon>
        <taxon>Pezizomycotina</taxon>
        <taxon>Sordariomycetes</taxon>
        <taxon>Hypocreomycetidae</taxon>
        <taxon>Glomerellales</taxon>
        <taxon>Glomerellaceae</taxon>
        <taxon>Colletotrichum</taxon>
        <taxon>Colletotrichum gloeosporioides species complex</taxon>
    </lineage>
</organism>
<dbReference type="Proteomes" id="UP001243330">
    <property type="component" value="Unassembled WGS sequence"/>
</dbReference>
<evidence type="ECO:0000256" key="1">
    <source>
        <dbReference type="SAM" id="MobiDB-lite"/>
    </source>
</evidence>